<name>A0A813L8F3_POLGL</name>
<feature type="compositionally biased region" description="Acidic residues" evidence="2">
    <location>
        <begin position="3985"/>
        <end position="3999"/>
    </location>
</feature>
<sequence>MRHATTSSSPVEDTAQENAPGAAFPLSTPPALRPETGDNFIELCEELRTLLRDVVKRQQADLKEAERVVIDRWMMKEKTKDVRRVRARDDAAAWKLECSKRRLNQAHLLVGLFQQFYATSLARSVERTAASLAQLFSDTSFLQIRVMAMPLLPARTGNDGPEATLVTSPSHGDVQAHLNLLLESVVNAAGLVPRVRIDPPPTAPPDANEEESAAAAEAAAFYRANSGCTATLQRFLAGSPSYKHAVQGLDKQLRRSFKAVEKRLEMLRSQFDVNLLTQSAVLSGLYLDRTSIFKKVCEVNGAAEEAIPSDCRPEAATIGSGFLADFLLFWLDGPRSHLVRVEGGAQLKSVLTPLFRCVAKVLACTSGIGLEVHPLPSEVAIRITPDEAMSQSEGMRGAAIRAAISEAIEGSGKGCTKFHAALQEVAHNSGSLADVILQHLMQVKPFKEACLESMQLDWSHMQAMCTWLQSLQHDCEQWDQAVTDVRAVYQCGPFALDMRYLVFVASQVSPLIFGVCSYVMNLFGVHSSRNLWKEVHGMLVEVNQPVSTMEEMVREMQLLRGIYFQLTSFQACRSEIDVLLHTLAGANRSSLLVSRASRLPQPGGLRFVVLQPMIEGQTLDEDADDQTGEPSPATGDGAAGAAKSSGVALYGGGLGHPEGGLSTGSLAFLATRAEEALTRLLARIDIVIATATTRSIPFHHKVHDETVAVNETARLARVELEAMLSPSLALAVDPRCIRAGSGAAASTGEEFSKEQLQPHLNRTGSQADEGPKLERGTTGLAGLTSASGNVPTEVGDKQKNQGEAPAAVDVAGLLTAGGLPTYTDVETALADFERRCQQIEARRRLVLQFEALAGEDSSFLFIPCPDITKELRLKLAELRLFWRAAKDWDRAVDNHLRMRPDRIRVVVAQQQAHTTLRAVRSCPAGWQVLLRQRVDAFRQLLRPLFLVQSIMSLKNARAIARVSTSQSLKKKREPPQKDEASNPQHGFPGLPEEDPMLFSYHQGHVWAALFAQPVAIVPSGISGEMEELTSRQKKQRGGGFDPNESMTTLKRLHRAGVLDDPINVARQYEMAVREFNEMGRMVTAMATWASQELTITGPGMVDAGAPVLHEGGDLVERLEAHRGMVDALLARAKPYPGLFASGGGSSGSPKVRKAEQDDDHHAAEQLSAEEKRKRLVKKDDASQEIQDGLNSDVKIGPVYKAMAESWRDRLVTMRKHLIKFLACQEKWQKLSPLLFCEFSPDSAAAVELRRGDTEFRYLAEQMAFRPSIKHCLEELLGKDDSQLQEANRCLAEARKLLVKDLHGMRSRCYRLFLLEDDALIDLWGCSALAEDRQQAIINSVIPQMFPGWRTCGFAAAERAEREMGSPTGSTGDSRVRQMTITEARTALPGRPLVLLTPLVLSGNPDQWVSALEAAVALAFRRALRSLAPGASAHWPLLKEHLGKAQREVSRDWESKKDKADETEQDPKGLTVGEAAPDGRSSATGAVSAPKAGDFFKAAAESLFPEHVKVTAERIHWTYMVEAWKSNPNAIACLMWHVKQGLTRQLGAQTDGDNTGVLLLYFLELRDLLERAKAEKLQAGQLVFLRLGWRTAEHLVVSLDPVSFDFGWELYSGEQLVCPIGERYFVTAAQQLSSCKCPLFQGNLGGTVTQSFAAACGVACHQLCVLPDEDSVTGLYRHLMGSSLLGHWVVIHGVDVLPEPMLSPFLKHLAGFFLRLCTSLEVFAKPLLDHAIMTLPGLRTALVDHHKYRHHSILVMSNDTKGRNSKEPVRSCFGAAQNYSDALRFLTLPPGIIEIRDTTSQFDKSKLQLPHAFKKLIKPIGRARKRSSHGHATNIPECRRRRATSWDACHRTRESAEASHQKQAAKSEDSEGEDADSGAASGRGESDSEESRRPTCFEVMAADAREPLMQPRAESCPPPEDLRAHPLLTEAEMLRAQEGLGWMDEEEGQDDSESDEEEKRKTNSKMAQLTRSQDSFGNFHATNSTNMYIPRVMHPKAALFVAPSCSAQELRSVIFRPTSFPPADMLLYIHAGLARAGIFDLEAARMLSRAMSTFNAYICTPPARGSVVVASSSSAGGLGRRTLGVAEVRSVCSFAATLRHSHQIQMRGDPKQALDEPILLCEAWLCAIGTLLDASAERELLWRCTTLGFGSAPNFHKQEVVFRQNLFNDTLMAQRTSMKDFTTRFYNKLADTLRQKFSFDFFNTLVVQKCLATTQALLQGRDVAVVGEAGVGKTDCLATLLEAGTDFPDDFGRSLFTKVKVIRVNTIAHDAKSIILVVARIVEEEQAALKRKQLADGASEGTGLSQEDMQPSTWLVLDGPLDPALFEAVSAAMPLTLLNSAGSSLSTPRRFRMIVETDYLEAASPATASALALTFIDTQRGPTWKDRVVAWAHRLMLTCPEYAGVMGQIRDLLVQTMDSILAFVLYYFHAAPRAEGDAAAASTEGDVAMLDYRHQTTCFLSFFTTLLMDPVIEQTLKKAEAESSLAFECQVRLLIGMSSISSFGSCLFTHQRPRFERYVRERVLDPVHAKGLPPLYGLYLDAKTGTFQAVNEIVRLTEPIIEAQNICVATEEFVAFQLRLRRLLAIDAPVMLAGTAGSGKSTLLRYLLGSRSPALACVLLRTTPSVGADLLQNSLIRQLHKEEDGGPFLVPPVGKRLVLLIDDLHLSTGAAAAHASGKRTVYSSTGTLPAAGPRPMSESSAVRAGTGGIVSGSEAGKQKANNSSKAYNHSVLAEWIRFTLEHRGFYRAEDGLFVPIRDASFLPSLLSPDSQSLQVCKRFSRHFFLVFMEIPSQGSIEKIFSTVLGMNFSAGLPEEVIQRITRQNVALNVHPTVEMDTAVQKLAAIVLDATLSVCTEIDLAAKARLHGLARVFWNVSHAFNLVPLIDLKSPLDAGFLWAFAMRGSVLDATLATQQGSRHRRICSAIARGCTSNFGLMLGGRMGTNNAEDPEVQAAELDNIAFACINDDGCISALSPGVRALRKVTSATACSAVERRLRPVKAPKKRGSAEGVPAASARLSVCSTAEGLPRGSLVGDVTAADDADQSEEAPDESESDESENGKSKAEGVAQDDPLLDPNALNSVKELLSLDHGASAMWLRDPVILCTLLRLCHALTLHPVLCLVGGWAQLPLLMLAARILAGSGAGELRLCSRITVEALEKELLASSGAATSTDESASAAARASKKKAADGSEGGQLRLLVISEDELPVEAPEAFLDNERRRYFQLAGGGLGSRKSTSEEDWDKAPPSGGLGANGEKEQQHCQQRLVVVCRSAQSFEALTTRCPYVRQAIAATFLLHPPSALQQIAVGYLPRKLEDCQTLGALPKHLKHRLAGPSRSTKQGRRLSLGGLKAEGRRPSARGASSAGSAMHMELIQQALFLPLAIILESLHFRLQKLLDTEWGRDFSVDFCTSCRFSNFLQCIVRLARQFNAVREQRVTTYEAVVISVDQLREFESSLDTKLRSVRVSLRLVVEEAGRLTTRVASEVEKKVSAEDVLRKVQEKQRIVESQIAAVDAHYGSELELKRTVAEKTLRQLLKVERCHFENLGAYQHLPQPLVRTLGAVQAVLCHLETLPEEEGCGPGDALSIPAVSVCPPAAESAVAVATANFQNMSMSQVTASQLGSQKLSANRSETLGWAAAMTSPDILDRLARWPSNQPLPGWLAQVLETFLAAPECTIDVLWEMSPAASRLASWLDARLDVHRVLMRMEQKRQSKGGLSSMLAESAGSMAAAKSELARAEAQLNTLYAQHVDAVQQREEFTRVELTMKGQARRVAFLLETSAARRRECEAQLEMLQGGEESSENWGALVCMAAHVVYFAPFGPQTRAAMNKEVRQILHEANVSVPSDLWTKDHLRNFLPESFLHQAQAVWPERHLFESIIDSELSGSRATLVFDPFDQSLEWLKEFYTQRNPVAMGYDSDHGGLKGLPPSYKTRKGKAQAGKRLLASRALHQKGVAAKQDGSASSEKERRQRQAEEQPWRAFYPNRPEADNDEESGPEDWEDLPQADVSDPGAHHPLLASGHEPPEELLAKLSRCMQEGNVMVIQLENLAPLHGFVGALLLLLQGSESSASLCTAETSATLKLSQRFLRPTASNAAESTDHVTNARAALRRIQGETDAEVAMRKGLKVEVFNLWQRLEASLALAHRRFRLFVVLPWCPWNASLWGPA</sequence>
<feature type="region of interest" description="Disordered" evidence="2">
    <location>
        <begin position="1941"/>
        <end position="1967"/>
    </location>
</feature>
<feature type="compositionally biased region" description="Polar residues" evidence="2">
    <location>
        <begin position="1"/>
        <end position="11"/>
    </location>
</feature>
<dbReference type="Gene3D" id="3.40.50.300">
    <property type="entry name" value="P-loop containing nucleotide triphosphate hydrolases"/>
    <property type="match status" value="2"/>
</dbReference>
<accession>A0A813L8F3</accession>
<keyword evidence="1" id="KW-0175">Coiled coil</keyword>
<dbReference type="PANTHER" id="PTHR45703">
    <property type="entry name" value="DYNEIN HEAVY CHAIN"/>
    <property type="match status" value="1"/>
</dbReference>
<evidence type="ECO:0000259" key="3">
    <source>
        <dbReference type="Pfam" id="PF08393"/>
    </source>
</evidence>
<feature type="compositionally biased region" description="Basic and acidic residues" evidence="2">
    <location>
        <begin position="3960"/>
        <end position="3973"/>
    </location>
</feature>
<feature type="compositionally biased region" description="Basic residues" evidence="2">
    <location>
        <begin position="1817"/>
        <end position="1828"/>
    </location>
</feature>
<feature type="non-terminal residue" evidence="4">
    <location>
        <position position="4162"/>
    </location>
</feature>
<feature type="region of interest" description="Disordered" evidence="2">
    <location>
        <begin position="1817"/>
        <end position="1893"/>
    </location>
</feature>
<dbReference type="GO" id="GO:0051959">
    <property type="term" value="F:dynein light intermediate chain binding"/>
    <property type="evidence" value="ECO:0007669"/>
    <property type="project" value="InterPro"/>
</dbReference>
<feature type="region of interest" description="Disordered" evidence="2">
    <location>
        <begin position="3912"/>
        <end position="4016"/>
    </location>
</feature>
<feature type="region of interest" description="Disordered" evidence="2">
    <location>
        <begin position="1"/>
        <end position="31"/>
    </location>
</feature>
<feature type="compositionally biased region" description="Acidic residues" evidence="2">
    <location>
        <begin position="3037"/>
        <end position="3056"/>
    </location>
</feature>
<dbReference type="EMBL" id="CAJNNW010034101">
    <property type="protein sequence ID" value="CAE8721594.1"/>
    <property type="molecule type" value="Genomic_DNA"/>
</dbReference>
<protein>
    <recommendedName>
        <fullName evidence="3">Dynein heavy chain linker domain-containing protein</fullName>
    </recommendedName>
</protein>
<feature type="region of interest" description="Disordered" evidence="2">
    <location>
        <begin position="3030"/>
        <end position="3073"/>
    </location>
</feature>
<dbReference type="Pfam" id="PF12775">
    <property type="entry name" value="AAA_7"/>
    <property type="match status" value="1"/>
</dbReference>
<dbReference type="InterPro" id="IPR026983">
    <property type="entry name" value="DHC"/>
</dbReference>
<proteinExistence type="predicted"/>
<feature type="region of interest" description="Disordered" evidence="2">
    <location>
        <begin position="748"/>
        <end position="801"/>
    </location>
</feature>
<dbReference type="PANTHER" id="PTHR45703:SF36">
    <property type="entry name" value="DYNEIN HEAVY CHAIN, CYTOPLASMIC"/>
    <property type="match status" value="1"/>
</dbReference>
<feature type="compositionally biased region" description="Acidic residues" evidence="2">
    <location>
        <begin position="1942"/>
        <end position="1955"/>
    </location>
</feature>
<feature type="region of interest" description="Disordered" evidence="2">
    <location>
        <begin position="620"/>
        <end position="640"/>
    </location>
</feature>
<evidence type="ECO:0000256" key="2">
    <source>
        <dbReference type="SAM" id="MobiDB-lite"/>
    </source>
</evidence>
<feature type="region of interest" description="Disordered" evidence="2">
    <location>
        <begin position="1140"/>
        <end position="1183"/>
    </location>
</feature>
<gene>
    <name evidence="4" type="ORF">PGLA2088_LOCUS42022</name>
</gene>
<dbReference type="GO" id="GO:0045505">
    <property type="term" value="F:dynein intermediate chain binding"/>
    <property type="evidence" value="ECO:0007669"/>
    <property type="project" value="InterPro"/>
</dbReference>
<feature type="compositionally biased region" description="Basic and acidic residues" evidence="2">
    <location>
        <begin position="1883"/>
        <end position="1893"/>
    </location>
</feature>
<evidence type="ECO:0000256" key="1">
    <source>
        <dbReference type="SAM" id="Coils"/>
    </source>
</evidence>
<organism evidence="4 5">
    <name type="scientific">Polarella glacialis</name>
    <name type="common">Dinoflagellate</name>
    <dbReference type="NCBI Taxonomy" id="89957"/>
    <lineage>
        <taxon>Eukaryota</taxon>
        <taxon>Sar</taxon>
        <taxon>Alveolata</taxon>
        <taxon>Dinophyceae</taxon>
        <taxon>Suessiales</taxon>
        <taxon>Suessiaceae</taxon>
        <taxon>Polarella</taxon>
    </lineage>
</organism>
<dbReference type="InterPro" id="IPR013602">
    <property type="entry name" value="Dynein_heavy_linker"/>
</dbReference>
<evidence type="ECO:0000313" key="5">
    <source>
        <dbReference type="Proteomes" id="UP000626109"/>
    </source>
</evidence>
<dbReference type="Pfam" id="PF08393">
    <property type="entry name" value="DHC_N2"/>
    <property type="match status" value="1"/>
</dbReference>
<feature type="region of interest" description="Disordered" evidence="2">
    <location>
        <begin position="963"/>
        <end position="993"/>
    </location>
</feature>
<comment type="caution">
    <text evidence="4">The sequence shown here is derived from an EMBL/GenBank/DDBJ whole genome shotgun (WGS) entry which is preliminary data.</text>
</comment>
<dbReference type="GO" id="GO:0007018">
    <property type="term" value="P:microtubule-based movement"/>
    <property type="evidence" value="ECO:0007669"/>
    <property type="project" value="InterPro"/>
</dbReference>
<feature type="region of interest" description="Disordered" evidence="2">
    <location>
        <begin position="3227"/>
        <end position="3254"/>
    </location>
</feature>
<feature type="compositionally biased region" description="Polar residues" evidence="2">
    <location>
        <begin position="754"/>
        <end position="766"/>
    </location>
</feature>
<feature type="compositionally biased region" description="Basic and acidic residues" evidence="2">
    <location>
        <begin position="1445"/>
        <end position="1466"/>
    </location>
</feature>
<dbReference type="Proteomes" id="UP000626109">
    <property type="component" value="Unassembled WGS sequence"/>
</dbReference>
<feature type="coiled-coil region" evidence="1">
    <location>
        <begin position="3717"/>
        <end position="3751"/>
    </location>
</feature>
<dbReference type="GO" id="GO:0030286">
    <property type="term" value="C:dynein complex"/>
    <property type="evidence" value="ECO:0007669"/>
    <property type="project" value="InterPro"/>
</dbReference>
<feature type="region of interest" description="Disordered" evidence="2">
    <location>
        <begin position="2682"/>
        <end position="2703"/>
    </location>
</feature>
<feature type="compositionally biased region" description="Low complexity" evidence="2">
    <location>
        <begin position="631"/>
        <end position="640"/>
    </location>
</feature>
<feature type="region of interest" description="Disordered" evidence="2">
    <location>
        <begin position="1445"/>
        <end position="1485"/>
    </location>
</feature>
<evidence type="ECO:0000313" key="4">
    <source>
        <dbReference type="EMBL" id="CAE8721594.1"/>
    </source>
</evidence>
<feature type="domain" description="Dynein heavy chain linker" evidence="3">
    <location>
        <begin position="1180"/>
        <end position="1366"/>
    </location>
</feature>
<feature type="compositionally biased region" description="Basic and acidic residues" evidence="2">
    <location>
        <begin position="1847"/>
        <end position="1868"/>
    </location>
</feature>
<dbReference type="Gene3D" id="1.20.920.20">
    <property type="match status" value="1"/>
</dbReference>
<dbReference type="InterPro" id="IPR027417">
    <property type="entry name" value="P-loop_NTPase"/>
</dbReference>
<feature type="region of interest" description="Disordered" evidence="2">
    <location>
        <begin position="3328"/>
        <end position="3359"/>
    </location>
</feature>
<reference evidence="4" key="1">
    <citation type="submission" date="2021-02" db="EMBL/GenBank/DDBJ databases">
        <authorList>
            <person name="Dougan E. K."/>
            <person name="Rhodes N."/>
            <person name="Thang M."/>
            <person name="Chan C."/>
        </authorList>
    </citation>
    <scope>NUCLEOTIDE SEQUENCE</scope>
</reference>
<feature type="compositionally biased region" description="Basic and acidic residues" evidence="2">
    <location>
        <begin position="1152"/>
        <end position="1181"/>
    </location>
</feature>